<organism evidence="1 2">
    <name type="scientific">Crocosphaera watsonii WH 8502</name>
    <dbReference type="NCBI Taxonomy" id="423474"/>
    <lineage>
        <taxon>Bacteria</taxon>
        <taxon>Bacillati</taxon>
        <taxon>Cyanobacteriota</taxon>
        <taxon>Cyanophyceae</taxon>
        <taxon>Oscillatoriophycideae</taxon>
        <taxon>Chroococcales</taxon>
        <taxon>Aphanothecaceae</taxon>
        <taxon>Crocosphaera</taxon>
    </lineage>
</organism>
<accession>T2I8E7</accession>
<sequence>MICQKILGQKWHKFWRNFFSKPYLSWRKSKVNIIIPS</sequence>
<dbReference type="EMBL" id="CAQK01000058">
    <property type="protein sequence ID" value="CCQ49062.1"/>
    <property type="molecule type" value="Genomic_DNA"/>
</dbReference>
<name>T2I8E7_CROWT</name>
<proteinExistence type="predicted"/>
<comment type="caution">
    <text evidence="1">The sequence shown here is derived from an EMBL/GenBank/DDBJ whole genome shotgun (WGS) entry which is preliminary data.</text>
</comment>
<dbReference type="AlphaFoldDB" id="T2I8E7"/>
<gene>
    <name evidence="1" type="ORF">CWATWH8502_4519</name>
</gene>
<evidence type="ECO:0000313" key="1">
    <source>
        <dbReference type="EMBL" id="CCQ49062.1"/>
    </source>
</evidence>
<evidence type="ECO:0000313" key="2">
    <source>
        <dbReference type="Proteomes" id="UP000018348"/>
    </source>
</evidence>
<reference evidence="1 2" key="1">
    <citation type="submission" date="2013-01" db="EMBL/GenBank/DDBJ databases">
        <authorList>
            <person name="Bench S."/>
        </authorList>
    </citation>
    <scope>NUCLEOTIDE SEQUENCE [LARGE SCALE GENOMIC DNA]</scope>
    <source>
        <strain evidence="1 2">WH 8502</strain>
    </source>
</reference>
<reference evidence="1 2" key="2">
    <citation type="submission" date="2013-09" db="EMBL/GenBank/DDBJ databases">
        <title>Whole genome comparison of six Crocosphaera watsonii strains with differing phenotypes.</title>
        <authorList>
            <person name="Bench S.R."/>
            <person name="Heller P."/>
            <person name="Frank I."/>
            <person name="Arciniega M."/>
            <person name="Shilova I.N."/>
            <person name="Zehr J.P."/>
        </authorList>
    </citation>
    <scope>NUCLEOTIDE SEQUENCE [LARGE SCALE GENOMIC DNA]</scope>
    <source>
        <strain evidence="1 2">WH 8502</strain>
    </source>
</reference>
<protein>
    <submittedName>
        <fullName evidence="1">Uncharacterized protein</fullName>
    </submittedName>
</protein>
<dbReference type="Proteomes" id="UP000018348">
    <property type="component" value="Unassembled WGS sequence"/>
</dbReference>